<dbReference type="RefSeq" id="WP_196817013.1">
    <property type="nucleotide sequence ID" value="NZ_CP012850.1"/>
</dbReference>
<dbReference type="InterPro" id="IPR029068">
    <property type="entry name" value="Glyas_Bleomycin-R_OHBP_Dase"/>
</dbReference>
<dbReference type="InterPro" id="IPR028973">
    <property type="entry name" value="PhnB-like"/>
</dbReference>
<dbReference type="InterPro" id="IPR009725">
    <property type="entry name" value="3_dmu_93_MTrfase"/>
</dbReference>
<evidence type="ECO:0000313" key="3">
    <source>
        <dbReference type="Proteomes" id="UP000058925"/>
    </source>
</evidence>
<keyword evidence="3" id="KW-1185">Reference proteome</keyword>
<proteinExistence type="predicted"/>
<keyword evidence="2" id="KW-0830">Ubiquinone</keyword>
<feature type="domain" description="PhnB-like" evidence="1">
    <location>
        <begin position="18"/>
        <end position="138"/>
    </location>
</feature>
<evidence type="ECO:0000259" key="1">
    <source>
        <dbReference type="Pfam" id="PF06983"/>
    </source>
</evidence>
<name>A0A654LSI6_9ARCH</name>
<gene>
    <name evidence="2" type="ORF">NMY3_00120</name>
</gene>
<dbReference type="GO" id="GO:0032259">
    <property type="term" value="P:methylation"/>
    <property type="evidence" value="ECO:0007669"/>
    <property type="project" value="UniProtKB-KW"/>
</dbReference>
<dbReference type="Proteomes" id="UP000058925">
    <property type="component" value="Chromosome"/>
</dbReference>
<dbReference type="AlphaFoldDB" id="A0A654LSI6"/>
<dbReference type="GeneID" id="60420334"/>
<dbReference type="Pfam" id="PF06983">
    <property type="entry name" value="3-dmu-9_3-mt"/>
    <property type="match status" value="1"/>
</dbReference>
<protein>
    <submittedName>
        <fullName evidence="2">3-demethylubiquinone-9 3-methyltransferase</fullName>
    </submittedName>
</protein>
<organism evidence="2 3">
    <name type="scientific">Candidatus Nitrosocosmicus oleophilus</name>
    <dbReference type="NCBI Taxonomy" id="1353260"/>
    <lineage>
        <taxon>Archaea</taxon>
        <taxon>Nitrososphaerota</taxon>
        <taxon>Nitrososphaeria</taxon>
        <taxon>Nitrososphaerales</taxon>
        <taxon>Nitrososphaeraceae</taxon>
        <taxon>Candidatus Nitrosocosmicus</taxon>
    </lineage>
</organism>
<keyword evidence="2" id="KW-0808">Transferase</keyword>
<dbReference type="OrthoDB" id="7844at2157"/>
<dbReference type="PANTHER" id="PTHR33990:SF2">
    <property type="entry name" value="PHNB-LIKE DOMAIN-CONTAINING PROTEIN"/>
    <property type="match status" value="1"/>
</dbReference>
<dbReference type="EMBL" id="CP012850">
    <property type="protein sequence ID" value="ALI34334.1"/>
    <property type="molecule type" value="Genomic_DNA"/>
</dbReference>
<keyword evidence="2" id="KW-0489">Methyltransferase</keyword>
<accession>A0A654LSI6</accession>
<dbReference type="CDD" id="cd06588">
    <property type="entry name" value="PhnB_like"/>
    <property type="match status" value="1"/>
</dbReference>
<evidence type="ECO:0000313" key="2">
    <source>
        <dbReference type="EMBL" id="ALI34334.1"/>
    </source>
</evidence>
<dbReference type="PIRSF" id="PIRSF021700">
    <property type="entry name" value="3_dmu_93_MTrfase"/>
    <property type="match status" value="1"/>
</dbReference>
<dbReference type="Gene3D" id="3.10.180.10">
    <property type="entry name" value="2,3-Dihydroxybiphenyl 1,2-Dioxygenase, domain 1"/>
    <property type="match status" value="1"/>
</dbReference>
<sequence>MNDSNISKTDEEKPTHIQKITPFLWFDNQAEQAANYYVSIFRNSKIGQVTRYGKEGYEIHRMEEGTVMTVDFDIENQKFMALNGGPVFKFNEAISFQVLCDTQEELDYYWDKLSEGGDKNAQQCGWLKDKYGVSWQIVPKVLFKMIQDKDQVKSQRVMKAMLQMHKLDIQTLIQAFEKS</sequence>
<dbReference type="PANTHER" id="PTHR33990">
    <property type="entry name" value="PROTEIN YJDN-RELATED"/>
    <property type="match status" value="1"/>
</dbReference>
<dbReference type="GO" id="GO:0008168">
    <property type="term" value="F:methyltransferase activity"/>
    <property type="evidence" value="ECO:0007669"/>
    <property type="project" value="UniProtKB-KW"/>
</dbReference>
<dbReference type="KEGG" id="taa:NMY3_00120"/>
<reference evidence="3" key="1">
    <citation type="submission" date="2015-10" db="EMBL/GenBank/DDBJ databases">
        <title>Niche specialization of a soil ammonia-oxidizing archaeon, Candidatus Nitrosocosmicus oleophilus.</title>
        <authorList>
            <person name="Jung M.-Y."/>
            <person name="Rhee S.-K."/>
        </authorList>
    </citation>
    <scope>NUCLEOTIDE SEQUENCE [LARGE SCALE GENOMIC DNA]</scope>
    <source>
        <strain evidence="3">MY3</strain>
    </source>
</reference>
<dbReference type="SUPFAM" id="SSF54593">
    <property type="entry name" value="Glyoxalase/Bleomycin resistance protein/Dihydroxybiphenyl dioxygenase"/>
    <property type="match status" value="1"/>
</dbReference>